<accession>A0A2W2CXZ6</accession>
<dbReference type="InterPro" id="IPR035919">
    <property type="entry name" value="EAL_sf"/>
</dbReference>
<dbReference type="PROSITE" id="PS50883">
    <property type="entry name" value="EAL"/>
    <property type="match status" value="1"/>
</dbReference>
<dbReference type="PANTHER" id="PTHR33121:SF70">
    <property type="entry name" value="SIGNALING PROTEIN YKOW"/>
    <property type="match status" value="1"/>
</dbReference>
<name>A0A2W2CXZ6_9ACTN</name>
<dbReference type="InterPro" id="IPR050706">
    <property type="entry name" value="Cyclic-di-GMP_PDE-like"/>
</dbReference>
<protein>
    <submittedName>
        <fullName evidence="1">Diguanylate phosphodiesterase</fullName>
    </submittedName>
</protein>
<gene>
    <name evidence="1" type="ORF">C1I93_13785</name>
</gene>
<dbReference type="OrthoDB" id="3542505at2"/>
<dbReference type="EMBL" id="POTX01000077">
    <property type="protein sequence ID" value="PZF96478.1"/>
    <property type="molecule type" value="Genomic_DNA"/>
</dbReference>
<dbReference type="InterPro" id="IPR001633">
    <property type="entry name" value="EAL_dom"/>
</dbReference>
<reference evidence="1 2" key="1">
    <citation type="submission" date="2018-01" db="EMBL/GenBank/DDBJ databases">
        <title>Draft genome sequence of Jishengella endophytica.</title>
        <authorList>
            <person name="Sahin N."/>
            <person name="Ay H."/>
            <person name="Saygin H."/>
        </authorList>
    </citation>
    <scope>NUCLEOTIDE SEQUENCE [LARGE SCALE GENOMIC DNA]</scope>
    <source>
        <strain evidence="1 2">DSM 45430</strain>
    </source>
</reference>
<proteinExistence type="predicted"/>
<dbReference type="AlphaFoldDB" id="A0A2W2CXZ6"/>
<dbReference type="Gene3D" id="3.40.50.1460">
    <property type="match status" value="1"/>
</dbReference>
<comment type="caution">
    <text evidence="1">The sequence shown here is derived from an EMBL/GenBank/DDBJ whole genome shotgun (WGS) entry which is preliminary data.</text>
</comment>
<dbReference type="SUPFAM" id="SSF141868">
    <property type="entry name" value="EAL domain-like"/>
    <property type="match status" value="1"/>
</dbReference>
<dbReference type="Gene3D" id="3.20.20.450">
    <property type="entry name" value="EAL domain"/>
    <property type="match status" value="1"/>
</dbReference>
<evidence type="ECO:0000313" key="1">
    <source>
        <dbReference type="EMBL" id="PZF96478.1"/>
    </source>
</evidence>
<dbReference type="Pfam" id="PF00563">
    <property type="entry name" value="EAL"/>
    <property type="match status" value="1"/>
</dbReference>
<dbReference type="GO" id="GO:0071111">
    <property type="term" value="F:cyclic-guanylate-specific phosphodiesterase activity"/>
    <property type="evidence" value="ECO:0007669"/>
    <property type="project" value="InterPro"/>
</dbReference>
<dbReference type="Proteomes" id="UP000248627">
    <property type="component" value="Unassembled WGS sequence"/>
</dbReference>
<evidence type="ECO:0000313" key="2">
    <source>
        <dbReference type="Proteomes" id="UP000248627"/>
    </source>
</evidence>
<dbReference type="PANTHER" id="PTHR33121">
    <property type="entry name" value="CYCLIC DI-GMP PHOSPHODIESTERASE PDEF"/>
    <property type="match status" value="1"/>
</dbReference>
<organism evidence="1 2">
    <name type="scientific">Micromonospora endophytica</name>
    <dbReference type="NCBI Taxonomy" id="515350"/>
    <lineage>
        <taxon>Bacteria</taxon>
        <taxon>Bacillati</taxon>
        <taxon>Actinomycetota</taxon>
        <taxon>Actinomycetes</taxon>
        <taxon>Micromonosporales</taxon>
        <taxon>Micromonosporaceae</taxon>
        <taxon>Micromonospora</taxon>
    </lineage>
</organism>
<keyword evidence="2" id="KW-1185">Reference proteome</keyword>
<dbReference type="RefSeq" id="WP_111243678.1">
    <property type="nucleotide sequence ID" value="NZ_AP023358.1"/>
</dbReference>
<dbReference type="SMART" id="SM00052">
    <property type="entry name" value="EAL"/>
    <property type="match status" value="1"/>
</dbReference>
<dbReference type="CDD" id="cd01948">
    <property type="entry name" value="EAL"/>
    <property type="match status" value="1"/>
</dbReference>
<sequence length="729" mass="80908">MAPSNRQAVLIGVNQCGYDVQLPALRYAESDAQDLRAVLLDQDYGTFDDGAVKMFIGAEAKWREVKAYLREIAFRSRPSDVLLVYFAGHALVPEWNDQLDAYLVTADLDPEVLPREPDNGLRMSFLKRDVFEAFAGTSFLVLDCCQAGIYADADRRHAAAMETYRTQVDRHSALLACPRGAVARENPDYGHGVLTHHVLRALRGEAADEARRVSFARMAAFVAEQGIDPPPAQWVKTYGPAIPLTQPPVSRHDRQALNTMANPGIVGPCKNPLEDHGNSITQLLGRIFRSGSRPHHHAQHGGHGERVELVRYAVDADSVAVVEFAGDDVSVLDKTARFDRELLRPMLELAADEAVQYRTSMPGHVVTEGVRRRMLCVPVKYVNERIVALVVVDPAPAQLEMGEPLAVILRAVWDSDPVADPVESEMAVMTALRTAFGRLPTPVYEYAFTIYQKLIDSMTMVFQPVVELSRHPAGVGVHSFEALARRNEREISAPLAALRMAYDWGDRFIIERDALLVSKAIHSYAEAAAAAGWQGIKPLSVNVAVRSLLRDAYLQQVSRALAEADVNPRILTLEISEQDPIMPGPGEDWPQKPLDYFHRRLTELATKLHINFAVDDFGVGHASLARMAELRLTQIKVDRAVLHHPLAVDELRLVAKVARYARDQGEAPHPRAVVVEGYDEEAPVTLKQIWDVGIHHVQGYFCNAVASTSLRPLDRDVQEEIALQVKGER</sequence>